<dbReference type="Gene3D" id="3.40.30.10">
    <property type="entry name" value="Glutaredoxin"/>
    <property type="match status" value="1"/>
</dbReference>
<dbReference type="AlphaFoldDB" id="A0A1T4WQ75"/>
<organism evidence="3 4">
    <name type="scientific">Agreia bicolorata</name>
    <dbReference type="NCBI Taxonomy" id="110935"/>
    <lineage>
        <taxon>Bacteria</taxon>
        <taxon>Bacillati</taxon>
        <taxon>Actinomycetota</taxon>
        <taxon>Actinomycetes</taxon>
        <taxon>Micrococcales</taxon>
        <taxon>Microbacteriaceae</taxon>
        <taxon>Agreia</taxon>
    </lineage>
</organism>
<sequence length="300" mass="30615">MKADKTLFSGLGKKDRRALARELARLEREEAARRRRRNRIVRRTSLAVVGVAILSVGTVTIVSALEPAPTLGPLNMASDGIQLSGDGKTITAATTAALEAGAAPETSTLDTSDGILHLVVYADYGSADSAKFDATNGSTILSWVTSGNATLELHPVALDNSVNQNYSQRAANTVACVADASPDSVPAVNTALAAAQSTAGDAGLAATDLVTLVQKAGVSDKGVADCITSGAFNDWVKDATARARASVPNSDVSALKTAPLVLVNGKAYTGALDDASAFTSFVQSVYAPGATAPATEAPVE</sequence>
<dbReference type="EMBL" id="FUYG01000001">
    <property type="protein sequence ID" value="SKA79522.1"/>
    <property type="molecule type" value="Genomic_DNA"/>
</dbReference>
<reference evidence="4" key="1">
    <citation type="submission" date="2017-02" db="EMBL/GenBank/DDBJ databases">
        <authorList>
            <person name="Varghese N."/>
            <person name="Submissions S."/>
        </authorList>
    </citation>
    <scope>NUCLEOTIDE SEQUENCE [LARGE SCALE GENOMIC DNA]</scope>
    <source>
        <strain evidence="4">VKM Ac-2052</strain>
    </source>
</reference>
<feature type="transmembrane region" description="Helical" evidence="1">
    <location>
        <begin position="44"/>
        <end position="65"/>
    </location>
</feature>
<evidence type="ECO:0000313" key="4">
    <source>
        <dbReference type="Proteomes" id="UP000189735"/>
    </source>
</evidence>
<dbReference type="InterPro" id="IPR012336">
    <property type="entry name" value="Thioredoxin-like_fold"/>
</dbReference>
<dbReference type="InterPro" id="IPR036249">
    <property type="entry name" value="Thioredoxin-like_sf"/>
</dbReference>
<proteinExistence type="predicted"/>
<dbReference type="RefSeq" id="WP_176141169.1">
    <property type="nucleotide sequence ID" value="NZ_FUYG01000001.1"/>
</dbReference>
<keyword evidence="1" id="KW-1133">Transmembrane helix</keyword>
<dbReference type="Pfam" id="PF13462">
    <property type="entry name" value="Thioredoxin_4"/>
    <property type="match status" value="1"/>
</dbReference>
<gene>
    <name evidence="3" type="ORF">SAMN06295879_0076</name>
</gene>
<name>A0A1T4WQ75_9MICO</name>
<accession>A0A1T4WQ75</accession>
<evidence type="ECO:0000259" key="2">
    <source>
        <dbReference type="Pfam" id="PF13462"/>
    </source>
</evidence>
<evidence type="ECO:0000313" key="3">
    <source>
        <dbReference type="EMBL" id="SKA79522.1"/>
    </source>
</evidence>
<keyword evidence="1" id="KW-0472">Membrane</keyword>
<feature type="domain" description="Thioredoxin-like fold" evidence="2">
    <location>
        <begin position="117"/>
        <end position="274"/>
    </location>
</feature>
<keyword evidence="1" id="KW-0812">Transmembrane</keyword>
<dbReference type="Proteomes" id="UP000189735">
    <property type="component" value="Unassembled WGS sequence"/>
</dbReference>
<dbReference type="SUPFAM" id="SSF52833">
    <property type="entry name" value="Thioredoxin-like"/>
    <property type="match status" value="1"/>
</dbReference>
<protein>
    <submittedName>
        <fullName evidence="3">Thioredoxin</fullName>
    </submittedName>
</protein>
<evidence type="ECO:0000256" key="1">
    <source>
        <dbReference type="SAM" id="Phobius"/>
    </source>
</evidence>